<dbReference type="RefSeq" id="WP_134423988.1">
    <property type="nucleotide sequence ID" value="NZ_SOHA01000012.1"/>
</dbReference>
<evidence type="ECO:0000313" key="7">
    <source>
        <dbReference type="Proteomes" id="UP000297472"/>
    </source>
</evidence>
<dbReference type="EMBL" id="SOHA01000012">
    <property type="protein sequence ID" value="TFD31738.1"/>
    <property type="molecule type" value="Genomic_DNA"/>
</dbReference>
<dbReference type="InterPro" id="IPR050194">
    <property type="entry name" value="Glycosyltransferase_grp1"/>
</dbReference>
<dbReference type="SUPFAM" id="SSF53756">
    <property type="entry name" value="UDP-Glycosyltransferase/glycogen phosphorylase"/>
    <property type="match status" value="1"/>
</dbReference>
<accession>A0A4Y8JWV7</accession>
<dbReference type="Pfam" id="PF00534">
    <property type="entry name" value="Glycos_transf_1"/>
    <property type="match status" value="1"/>
</dbReference>
<name>A0A4Y8JWV7_9MICO</name>
<reference evidence="6 7" key="1">
    <citation type="submission" date="2019-03" db="EMBL/GenBank/DDBJ databases">
        <title>Genomics of glacier-inhabiting Cryobacterium strains.</title>
        <authorList>
            <person name="Liu Q."/>
            <person name="Xin Y.-H."/>
        </authorList>
    </citation>
    <scope>NUCLEOTIDE SEQUENCE [LARGE SCALE GENOMIC DNA]</scope>
    <source>
        <strain evidence="6 7">TMT1-51</strain>
    </source>
</reference>
<dbReference type="AlphaFoldDB" id="A0A4Y8JWV7"/>
<dbReference type="InterPro" id="IPR028098">
    <property type="entry name" value="Glyco_trans_4-like_N"/>
</dbReference>
<organism evidence="6 7">
    <name type="scientific">Cryobacterium cryoconiti</name>
    <dbReference type="NCBI Taxonomy" id="1259239"/>
    <lineage>
        <taxon>Bacteria</taxon>
        <taxon>Bacillati</taxon>
        <taxon>Actinomycetota</taxon>
        <taxon>Actinomycetes</taxon>
        <taxon>Micrococcales</taxon>
        <taxon>Microbacteriaceae</taxon>
        <taxon>Cryobacterium</taxon>
    </lineage>
</organism>
<feature type="domain" description="Glycosyltransferase subfamily 4-like N-terminal" evidence="5">
    <location>
        <begin position="17"/>
        <end position="180"/>
    </location>
</feature>
<feature type="domain" description="Glycosyl transferase family 1" evidence="4">
    <location>
        <begin position="192"/>
        <end position="346"/>
    </location>
</feature>
<keyword evidence="3 6" id="KW-0808">Transferase</keyword>
<comment type="caution">
    <text evidence="6">The sequence shown here is derived from an EMBL/GenBank/DDBJ whole genome shotgun (WGS) entry which is preliminary data.</text>
</comment>
<gene>
    <name evidence="6" type="ORF">E3T49_05630</name>
</gene>
<dbReference type="OrthoDB" id="4316343at2"/>
<dbReference type="InterPro" id="IPR001296">
    <property type="entry name" value="Glyco_trans_1"/>
</dbReference>
<dbReference type="PANTHER" id="PTHR45947">
    <property type="entry name" value="SULFOQUINOVOSYL TRANSFERASE SQD2"/>
    <property type="match status" value="1"/>
</dbReference>
<evidence type="ECO:0000259" key="4">
    <source>
        <dbReference type="Pfam" id="PF00534"/>
    </source>
</evidence>
<protein>
    <recommendedName>
        <fullName evidence="1">D-inositol 3-phosphate glycosyltransferase</fullName>
    </recommendedName>
</protein>
<keyword evidence="7" id="KW-1185">Reference proteome</keyword>
<dbReference type="Proteomes" id="UP000297472">
    <property type="component" value="Unassembled WGS sequence"/>
</dbReference>
<dbReference type="Gene3D" id="3.40.50.2000">
    <property type="entry name" value="Glycogen Phosphorylase B"/>
    <property type="match status" value="2"/>
</dbReference>
<proteinExistence type="predicted"/>
<keyword evidence="2" id="KW-0328">Glycosyltransferase</keyword>
<evidence type="ECO:0000313" key="6">
    <source>
        <dbReference type="EMBL" id="TFD31738.1"/>
    </source>
</evidence>
<sequence length="368" mass="39046">MRVLSLVTLVSPDGAYGGPLRVALNQAKALNARGHEVTLAGGQRGYGAHVPTVMDTVPMALFPVRTALAGTGFAGLASPALHRWLSSAVAGVDIVHVHAARDLVSLRAADWLRRHNVPYVLQTHGMIDASRNVLAVPLDAVMTRPVLRAARHVFYLTPRERSDLIAVGGSGLRLRELPNGVPQLARTSERTGAEVLYLARLAARKRPMMFVEMAERLARAFPQASFRLVGPDEGEGDAITRRISASTGTVDIAWEGPLEPGLTAARMERAGIFVLPSVDEPYPMSVLEAMALGLPVVITDSCGLAPIVRSTGCGIVVDNSLDSLTAAVRLLLGDSALARSMGRAGAHAAREHFGMPMIAEALEAAYLA</sequence>
<dbReference type="PANTHER" id="PTHR45947:SF3">
    <property type="entry name" value="SULFOQUINOVOSYL TRANSFERASE SQD2"/>
    <property type="match status" value="1"/>
</dbReference>
<dbReference type="GO" id="GO:0016758">
    <property type="term" value="F:hexosyltransferase activity"/>
    <property type="evidence" value="ECO:0007669"/>
    <property type="project" value="TreeGrafter"/>
</dbReference>
<evidence type="ECO:0000256" key="2">
    <source>
        <dbReference type="ARBA" id="ARBA00022676"/>
    </source>
</evidence>
<dbReference type="Pfam" id="PF13579">
    <property type="entry name" value="Glyco_trans_4_4"/>
    <property type="match status" value="1"/>
</dbReference>
<dbReference type="GO" id="GO:1901137">
    <property type="term" value="P:carbohydrate derivative biosynthetic process"/>
    <property type="evidence" value="ECO:0007669"/>
    <property type="project" value="UniProtKB-ARBA"/>
</dbReference>
<evidence type="ECO:0000259" key="5">
    <source>
        <dbReference type="Pfam" id="PF13579"/>
    </source>
</evidence>
<evidence type="ECO:0000256" key="3">
    <source>
        <dbReference type="ARBA" id="ARBA00022679"/>
    </source>
</evidence>
<evidence type="ECO:0000256" key="1">
    <source>
        <dbReference type="ARBA" id="ARBA00021292"/>
    </source>
</evidence>